<dbReference type="OMA" id="NHEAFHE"/>
<keyword evidence="2" id="KW-0813">Transport</keyword>
<feature type="binding site" evidence="17">
    <location>
        <position position="671"/>
    </location>
    <ligand>
        <name>L-glutamate</name>
        <dbReference type="ChEBI" id="CHEBI:29985"/>
    </ligand>
</feature>
<feature type="binding site" evidence="17">
    <location>
        <position position="843"/>
    </location>
    <ligand>
        <name>L-glutamate</name>
        <dbReference type="ChEBI" id="CHEBI:29985"/>
    </ligand>
</feature>
<dbReference type="Gene3D" id="3.40.190.10">
    <property type="entry name" value="Periplasmic binding protein-like II"/>
    <property type="match status" value="2"/>
</dbReference>
<dbReference type="InterPro" id="IPR015683">
    <property type="entry name" value="Ionotropic_Glu_rcpt"/>
</dbReference>
<keyword evidence="25" id="KW-1185">Reference proteome</keyword>
<feature type="site" description="Crucial to convey clamshell closure to channel opening" evidence="18">
    <location>
        <position position="821"/>
    </location>
</feature>
<keyword evidence="12" id="KW-0628">Postsynaptic cell membrane</keyword>
<evidence type="ECO:0000259" key="23">
    <source>
        <dbReference type="SMART" id="SM00918"/>
    </source>
</evidence>
<dbReference type="Pfam" id="PF10613">
    <property type="entry name" value="Lig_chan-Glu_bd"/>
    <property type="match status" value="1"/>
</dbReference>
<evidence type="ECO:0000256" key="8">
    <source>
        <dbReference type="ARBA" id="ARBA00023065"/>
    </source>
</evidence>
<dbReference type="InterPro" id="IPR019594">
    <property type="entry name" value="Glu/Gly-bd"/>
</dbReference>
<dbReference type="Proteomes" id="UP001142055">
    <property type="component" value="Chromosome 4"/>
</dbReference>
<evidence type="ECO:0000256" key="9">
    <source>
        <dbReference type="ARBA" id="ARBA00023136"/>
    </source>
</evidence>
<accession>A0A9Q0RJM3</accession>
<feature type="transmembrane region" description="Helical" evidence="21">
    <location>
        <begin position="788"/>
        <end position="812"/>
    </location>
</feature>
<evidence type="ECO:0000313" key="24">
    <source>
        <dbReference type="EMBL" id="KAJ6215471.1"/>
    </source>
</evidence>
<feature type="transmembrane region" description="Helical" evidence="21">
    <location>
        <begin position="978"/>
        <end position="998"/>
    </location>
</feature>
<protein>
    <recommendedName>
        <fullName evidence="16">Glutamate receptor 1</fullName>
    </recommendedName>
</protein>
<dbReference type="Gene3D" id="1.10.287.70">
    <property type="match status" value="1"/>
</dbReference>
<dbReference type="FunFam" id="1.10.287.70:FF:000064">
    <property type="entry name" value="Glutamate receptor ionotropic, kainate"/>
    <property type="match status" value="1"/>
</dbReference>
<keyword evidence="9 21" id="KW-0472">Membrane</keyword>
<feature type="region of interest" description="Disordered" evidence="20">
    <location>
        <begin position="368"/>
        <end position="406"/>
    </location>
</feature>
<evidence type="ECO:0000256" key="21">
    <source>
        <dbReference type="SAM" id="Phobius"/>
    </source>
</evidence>
<feature type="region of interest" description="Disordered" evidence="20">
    <location>
        <begin position="42"/>
        <end position="80"/>
    </location>
</feature>
<dbReference type="CDD" id="cd06382">
    <property type="entry name" value="PBP1_iGluR_Kainate"/>
    <property type="match status" value="1"/>
</dbReference>
<keyword evidence="6 21" id="KW-1133">Transmembrane helix</keyword>
<feature type="compositionally biased region" description="Polar residues" evidence="20">
    <location>
        <begin position="63"/>
        <end position="79"/>
    </location>
</feature>
<keyword evidence="3" id="KW-1003">Cell membrane</keyword>
<dbReference type="InterPro" id="IPR001320">
    <property type="entry name" value="Iontro_rcpt_C"/>
</dbReference>
<evidence type="ECO:0000256" key="10">
    <source>
        <dbReference type="ARBA" id="ARBA00023170"/>
    </source>
</evidence>
<feature type="transmembrane region" description="Helical" evidence="21">
    <location>
        <begin position="716"/>
        <end position="735"/>
    </location>
</feature>
<dbReference type="InterPro" id="IPR001828">
    <property type="entry name" value="ANF_lig-bd_rcpt"/>
</dbReference>
<feature type="compositionally biased region" description="Low complexity" evidence="20">
    <location>
        <begin position="369"/>
        <end position="406"/>
    </location>
</feature>
<dbReference type="SUPFAM" id="SSF53822">
    <property type="entry name" value="Periplasmic binding protein-like I"/>
    <property type="match status" value="2"/>
</dbReference>
<proteinExistence type="inferred from homology"/>
<evidence type="ECO:0000256" key="1">
    <source>
        <dbReference type="ARBA" id="ARBA00008685"/>
    </source>
</evidence>
<dbReference type="FunFam" id="3.40.190.10:FF:000060">
    <property type="entry name" value="Glutamate receptor ionotropic, kainate 1"/>
    <property type="match status" value="1"/>
</dbReference>
<keyword evidence="14" id="KW-0407">Ion channel</keyword>
<feature type="binding site" evidence="17">
    <location>
        <position position="842"/>
    </location>
    <ligand>
        <name>L-glutamate</name>
        <dbReference type="ChEBI" id="CHEBI:29985"/>
    </ligand>
</feature>
<evidence type="ECO:0000256" key="2">
    <source>
        <dbReference type="ARBA" id="ARBA00022448"/>
    </source>
</evidence>
<keyword evidence="11" id="KW-0325">Glycoprotein</keyword>
<evidence type="ECO:0000256" key="16">
    <source>
        <dbReference type="ARBA" id="ARBA00072754"/>
    </source>
</evidence>
<evidence type="ECO:0000256" key="12">
    <source>
        <dbReference type="ARBA" id="ARBA00023257"/>
    </source>
</evidence>
<sequence length="1027" mass="115764">MMITIINFSFGNDGAIFRESPNGGKISTPIVIGPARDGMTLNYGPNTPMLHSSSSSSSSSSSGINLNMGQGSTSTTNSRVHPEDLEAEIAFRYAVQRINRDRNILPNTTLIYEIQYVAKDDSFHAAKKACQLINHGAIAIFGPNDDRIGVHVQSVCDALDIPNLDSRMHNLNIGKEFSINLHPGAYAIAQSLRVLISYLNWTQIAVIYEDDINLIGLQELVKLPLSKNVQFVYRKTSPNNFRDTLIDLRDRGIYTMIVDTRPESLPSFFTAILQVQMNENRYHYHFTTFDLEIYNLEDFMYNDVNITTYRLVDYGNPLVRNMIKEIDKYHPMVAKQLLHRGQLIKASSAIMYDSVYAFARGLHQFHKNPSNQKQSPLPPLSSSSSSSSSTSQQMLSSGASSSSSSSSFETRFMSNPPYYYDTFPIPVNGIDYNSLISPIFGFGIFGNNGNNNNNNGQLSNYGSNFGWNSLNTYASCTNETPWMHGLSLYNYIDSLAFQGLTGKISFKEGNRANMRMDLLKLRNYRLERVGEWYHSESLLNITNQEAFNQYKMKNVSLRVTVVLMDPYIRRIRNYSGSGSMLNLGGETGALPLSSSANGIYGETHEKDSSARYEGFCIDLLNLIAKQLHFDYEIYEVEDGRFGAQDDITGEWRGLVRELMDKRADLAIAPLTISFARENVIDFTKPFMNLGIGILFKMPTSTPTRLFSFMSPLAVDIWLYVVAAYVLVSATLFIVARFSPYEWTNPHPCIQDLDIKENQFNLADSFWFTVVTLMKQGCDMNPKSISTRIIGAIWWFFTLILISSYTANLAAFLTVERITTPIESVEDLAHQAKIKYGTLKDGSTMSFFRDSKFPIYQKMWDFMNQNTETFVSTYEQGRERVLRGDYAFLMESTMIDYMVQRDCNLVQIGGLLDSKGYGIATPMGSQWKDKLSLEILELQEKGEIQMLYDKWWKSPGLTCIRDELKNKDGKASPLGLDNIGGVFVVLLFGLAIALMAAFYEFMSGKRQRSDAGSIVAYSDANSSQVGIY</sequence>
<keyword evidence="5" id="KW-0732">Signal</keyword>
<reference evidence="24" key="1">
    <citation type="submission" date="2022-12" db="EMBL/GenBank/DDBJ databases">
        <title>Genome assemblies of Blomia tropicalis.</title>
        <authorList>
            <person name="Cui Y."/>
        </authorList>
    </citation>
    <scope>NUCLEOTIDE SEQUENCE</scope>
    <source>
        <tissue evidence="24">Adult mites</tissue>
    </source>
</reference>
<comment type="subcellular location">
    <subcellularLocation>
        <location evidence="15">Postsynaptic cell membrane</location>
        <topology evidence="15">Multi-pass membrane protein</topology>
    </subcellularLocation>
</comment>
<gene>
    <name evidence="24" type="ORF">RDWZM_009971</name>
</gene>
<evidence type="ECO:0000259" key="22">
    <source>
        <dbReference type="SMART" id="SM00079"/>
    </source>
</evidence>
<dbReference type="PRINTS" id="PR00177">
    <property type="entry name" value="NMDARECEPTOR"/>
</dbReference>
<comment type="caution">
    <text evidence="24">The sequence shown here is derived from an EMBL/GenBank/DDBJ whole genome shotgun (WGS) entry which is preliminary data.</text>
</comment>
<dbReference type="PANTHER" id="PTHR18966">
    <property type="entry name" value="IONOTROPIC GLUTAMATE RECEPTOR"/>
    <property type="match status" value="1"/>
</dbReference>
<keyword evidence="8" id="KW-0406">Ion transport</keyword>
<organism evidence="24 25">
    <name type="scientific">Blomia tropicalis</name>
    <name type="common">Mite</name>
    <dbReference type="NCBI Taxonomy" id="40697"/>
    <lineage>
        <taxon>Eukaryota</taxon>
        <taxon>Metazoa</taxon>
        <taxon>Ecdysozoa</taxon>
        <taxon>Arthropoda</taxon>
        <taxon>Chelicerata</taxon>
        <taxon>Arachnida</taxon>
        <taxon>Acari</taxon>
        <taxon>Acariformes</taxon>
        <taxon>Sarcoptiformes</taxon>
        <taxon>Astigmata</taxon>
        <taxon>Glycyphagoidea</taxon>
        <taxon>Echimyopodidae</taxon>
        <taxon>Blomia</taxon>
    </lineage>
</organism>
<dbReference type="GO" id="GO:0045211">
    <property type="term" value="C:postsynaptic membrane"/>
    <property type="evidence" value="ECO:0007669"/>
    <property type="project" value="UniProtKB-SubCell"/>
</dbReference>
<evidence type="ECO:0000256" key="5">
    <source>
        <dbReference type="ARBA" id="ARBA00022729"/>
    </source>
</evidence>
<evidence type="ECO:0000256" key="20">
    <source>
        <dbReference type="SAM" id="MobiDB-lite"/>
    </source>
</evidence>
<evidence type="ECO:0000313" key="25">
    <source>
        <dbReference type="Proteomes" id="UP001142055"/>
    </source>
</evidence>
<evidence type="ECO:0000256" key="3">
    <source>
        <dbReference type="ARBA" id="ARBA00022475"/>
    </source>
</evidence>
<evidence type="ECO:0000256" key="4">
    <source>
        <dbReference type="ARBA" id="ARBA00022692"/>
    </source>
</evidence>
<evidence type="ECO:0000256" key="14">
    <source>
        <dbReference type="ARBA" id="ARBA00023303"/>
    </source>
</evidence>
<feature type="disulfide bond" evidence="19">
    <location>
        <begin position="902"/>
        <end position="958"/>
    </location>
</feature>
<evidence type="ECO:0000256" key="18">
    <source>
        <dbReference type="PIRSR" id="PIRSR601508-2"/>
    </source>
</evidence>
<dbReference type="InterPro" id="IPR028082">
    <property type="entry name" value="Peripla_BP_I"/>
</dbReference>
<keyword evidence="13" id="KW-1071">Ligand-gated ion channel</keyword>
<dbReference type="Pfam" id="PF00060">
    <property type="entry name" value="Lig_chan"/>
    <property type="match status" value="1"/>
</dbReference>
<feature type="binding site" evidence="17">
    <location>
        <position position="890"/>
    </location>
    <ligand>
        <name>L-glutamate</name>
        <dbReference type="ChEBI" id="CHEBI:29985"/>
    </ligand>
</feature>
<evidence type="ECO:0000256" key="19">
    <source>
        <dbReference type="PIRSR" id="PIRSR601508-3"/>
    </source>
</evidence>
<evidence type="ECO:0000256" key="15">
    <source>
        <dbReference type="ARBA" id="ARBA00034104"/>
    </source>
</evidence>
<feature type="domain" description="Ionotropic glutamate receptor C-terminal" evidence="22">
    <location>
        <begin position="580"/>
        <end position="953"/>
    </location>
</feature>
<evidence type="ECO:0000256" key="6">
    <source>
        <dbReference type="ARBA" id="ARBA00022989"/>
    </source>
</evidence>
<evidence type="ECO:0000256" key="7">
    <source>
        <dbReference type="ARBA" id="ARBA00023018"/>
    </source>
</evidence>
<keyword evidence="4 21" id="KW-0812">Transmembrane</keyword>
<feature type="binding site" evidence="17">
    <location>
        <position position="669"/>
    </location>
    <ligand>
        <name>L-glutamate</name>
        <dbReference type="ChEBI" id="CHEBI:29985"/>
    </ligand>
</feature>
<dbReference type="FunFam" id="3.40.190.10:FF:000024">
    <property type="entry name" value="Glutamate receptor, ionotropic, delta 1"/>
    <property type="match status" value="1"/>
</dbReference>
<dbReference type="SMART" id="SM00079">
    <property type="entry name" value="PBPe"/>
    <property type="match status" value="1"/>
</dbReference>
<dbReference type="GO" id="GO:0008328">
    <property type="term" value="C:ionotropic glutamate receptor complex"/>
    <property type="evidence" value="ECO:0007669"/>
    <property type="project" value="UniProtKB-ARBA"/>
</dbReference>
<dbReference type="SUPFAM" id="SSF81324">
    <property type="entry name" value="Voltage-gated potassium channels"/>
    <property type="match status" value="1"/>
</dbReference>
<dbReference type="InterPro" id="IPR001508">
    <property type="entry name" value="Iono_Glu_rcpt_met"/>
</dbReference>
<keyword evidence="10" id="KW-0675">Receptor</keyword>
<evidence type="ECO:0000256" key="13">
    <source>
        <dbReference type="ARBA" id="ARBA00023286"/>
    </source>
</evidence>
<dbReference type="GO" id="GO:0004970">
    <property type="term" value="F:glutamate-gated receptor activity"/>
    <property type="evidence" value="ECO:0007669"/>
    <property type="project" value="UniProtKB-ARBA"/>
</dbReference>
<dbReference type="FunFam" id="3.40.190.10:FF:000167">
    <property type="entry name" value="Eye-enriched kainate receptor, isoform B"/>
    <property type="match status" value="1"/>
</dbReference>
<dbReference type="SUPFAM" id="SSF53850">
    <property type="entry name" value="Periplasmic binding protein-like II"/>
    <property type="match status" value="1"/>
</dbReference>
<name>A0A9Q0RJM3_BLOTA</name>
<keyword evidence="19" id="KW-1015">Disulfide bond</keyword>
<evidence type="ECO:0000256" key="11">
    <source>
        <dbReference type="ARBA" id="ARBA00023180"/>
    </source>
</evidence>
<dbReference type="EMBL" id="JAPWDV010000004">
    <property type="protein sequence ID" value="KAJ6215471.1"/>
    <property type="molecule type" value="Genomic_DNA"/>
</dbReference>
<dbReference type="Gene3D" id="3.40.50.2300">
    <property type="match status" value="3"/>
</dbReference>
<dbReference type="Pfam" id="PF01094">
    <property type="entry name" value="ANF_receptor"/>
    <property type="match status" value="2"/>
</dbReference>
<feature type="binding site" evidence="17">
    <location>
        <position position="676"/>
    </location>
    <ligand>
        <name>L-glutamate</name>
        <dbReference type="ChEBI" id="CHEBI:29985"/>
    </ligand>
</feature>
<feature type="site" description="Interaction with the cone snail toxin Con-ikot-ikot" evidence="18">
    <location>
        <position position="848"/>
    </location>
</feature>
<dbReference type="SMART" id="SM00918">
    <property type="entry name" value="Lig_chan-Glu_bd"/>
    <property type="match status" value="1"/>
</dbReference>
<comment type="similarity">
    <text evidence="1">Belongs to the glutamate-gated ion channel (TC 1.A.10.1) family.</text>
</comment>
<dbReference type="AlphaFoldDB" id="A0A9Q0RJM3"/>
<keyword evidence="7" id="KW-0770">Synapse</keyword>
<feature type="compositionally biased region" description="Low complexity" evidence="20">
    <location>
        <begin position="52"/>
        <end position="62"/>
    </location>
</feature>
<evidence type="ECO:0000256" key="17">
    <source>
        <dbReference type="PIRSR" id="PIRSR601508-1"/>
    </source>
</evidence>
<feature type="domain" description="Ionotropic glutamate receptor L-glutamate and glycine-binding" evidence="23">
    <location>
        <begin position="599"/>
        <end position="660"/>
    </location>
</feature>